<dbReference type="Proteomes" id="UP001210380">
    <property type="component" value="Unassembled WGS sequence"/>
</dbReference>
<accession>A0ABT4UUU8</accession>
<dbReference type="Gene3D" id="3.10.490.10">
    <property type="entry name" value="Gamma-glutamyl cyclotransferase-like"/>
    <property type="match status" value="1"/>
</dbReference>
<evidence type="ECO:0000313" key="4">
    <source>
        <dbReference type="Proteomes" id="UP001210380"/>
    </source>
</evidence>
<protein>
    <submittedName>
        <fullName evidence="3">Gamma-glutamylcyclotransferase</fullName>
    </submittedName>
</protein>
<feature type="domain" description="Allophanate hydrolase C-terminal" evidence="2">
    <location>
        <begin position="2"/>
        <end position="94"/>
    </location>
</feature>
<organism evidence="3 4">
    <name type="scientific">Saccharopolyspora oryzae</name>
    <dbReference type="NCBI Taxonomy" id="2997343"/>
    <lineage>
        <taxon>Bacteria</taxon>
        <taxon>Bacillati</taxon>
        <taxon>Actinomycetota</taxon>
        <taxon>Actinomycetes</taxon>
        <taxon>Pseudonocardiales</taxon>
        <taxon>Pseudonocardiaceae</taxon>
        <taxon>Saccharopolyspora</taxon>
    </lineage>
</organism>
<evidence type="ECO:0000259" key="2">
    <source>
        <dbReference type="Pfam" id="PF21986"/>
    </source>
</evidence>
<feature type="region of interest" description="Disordered" evidence="1">
    <location>
        <begin position="92"/>
        <end position="111"/>
    </location>
</feature>
<dbReference type="EMBL" id="JAQGLA010000009">
    <property type="protein sequence ID" value="MDA3625491.1"/>
    <property type="molecule type" value="Genomic_DNA"/>
</dbReference>
<name>A0ABT4UUU8_9PSEU</name>
<comment type="caution">
    <text evidence="3">The sequence shown here is derived from an EMBL/GenBank/DDBJ whole genome shotgun (WGS) entry which is preliminary data.</text>
</comment>
<sequence length="111" mass="12655">MRTAPRYRFVCVRNRFPALWPVSHDGAEIRGEVYDVPLDRLRDQFLPNESPELELGVIELEDGTASLAMLLRQTERIPGKYEDITGYGGWRSYRDEVPPASAKSSGRDMGR</sequence>
<gene>
    <name evidence="3" type="ORF">OU415_08585</name>
</gene>
<keyword evidence="4" id="KW-1185">Reference proteome</keyword>
<reference evidence="3 4" key="1">
    <citation type="submission" date="2022-11" db="EMBL/GenBank/DDBJ databases">
        <title>Draft genome sequence of Saccharopolyspora sp. WRP15-2 isolated from rhizosphere soils of wild rice in Thailand.</title>
        <authorList>
            <person name="Duangmal K."/>
            <person name="Kammanee S."/>
            <person name="Muangham S."/>
        </authorList>
    </citation>
    <scope>NUCLEOTIDE SEQUENCE [LARGE SCALE GENOMIC DNA]</scope>
    <source>
        <strain evidence="3 4">WRP15-2</strain>
    </source>
</reference>
<dbReference type="Pfam" id="PF21986">
    <property type="entry name" value="AH_C"/>
    <property type="match status" value="1"/>
</dbReference>
<dbReference type="InterPro" id="IPR053844">
    <property type="entry name" value="AH_C"/>
</dbReference>
<proteinExistence type="predicted"/>
<evidence type="ECO:0000313" key="3">
    <source>
        <dbReference type="EMBL" id="MDA3625491.1"/>
    </source>
</evidence>
<evidence type="ECO:0000256" key="1">
    <source>
        <dbReference type="SAM" id="MobiDB-lite"/>
    </source>
</evidence>